<dbReference type="AlphaFoldDB" id="E4RMF8"/>
<dbReference type="KEGG" id="has:Halsa_1051"/>
<reference evidence="1 2" key="2">
    <citation type="journal article" date="2011" name="J. Bacteriol.">
        <title>Complete Genome Sequence of the Haloalkaliphilic, Hydrogen Producing Halanaerobium hydrogenoformans.</title>
        <authorList>
            <person name="Brown S.D."/>
            <person name="Begemann M.B."/>
            <person name="Mormile M.R."/>
            <person name="Wall J.D."/>
            <person name="Han C.S."/>
            <person name="Goodwin L.A."/>
            <person name="Pitluck S."/>
            <person name="Land M.L."/>
            <person name="Hauser L.J."/>
            <person name="Elias D.A."/>
        </authorList>
    </citation>
    <scope>NUCLEOTIDE SEQUENCE [LARGE SCALE GENOMIC DNA]</scope>
    <source>
        <strain evidence="2">sapolanicus</strain>
    </source>
</reference>
<dbReference type="Proteomes" id="UP000007434">
    <property type="component" value="Chromosome"/>
</dbReference>
<dbReference type="OrthoDB" id="9780343at2"/>
<dbReference type="EMBL" id="CP002304">
    <property type="protein sequence ID" value="ADQ14489.1"/>
    <property type="molecule type" value="Genomic_DNA"/>
</dbReference>
<gene>
    <name evidence="1" type="ordered locus">Halsa_1051</name>
</gene>
<dbReference type="eggNOG" id="ENOG5033IBN">
    <property type="taxonomic scope" value="Bacteria"/>
</dbReference>
<protein>
    <submittedName>
        <fullName evidence="1">Uncharacterized protein</fullName>
    </submittedName>
</protein>
<evidence type="ECO:0000313" key="2">
    <source>
        <dbReference type="Proteomes" id="UP000007434"/>
    </source>
</evidence>
<dbReference type="RefSeq" id="WP_013405574.1">
    <property type="nucleotide sequence ID" value="NC_014654.1"/>
</dbReference>
<reference evidence="1 2" key="1">
    <citation type="submission" date="2010-11" db="EMBL/GenBank/DDBJ databases">
        <title>Complete sequence of Halanaerobium sp. sapolanicus.</title>
        <authorList>
            <consortium name="US DOE Joint Genome Institute"/>
            <person name="Lucas S."/>
            <person name="Copeland A."/>
            <person name="Lapidus A."/>
            <person name="Cheng J.-F."/>
            <person name="Bruce D."/>
            <person name="Goodwin L."/>
            <person name="Pitluck S."/>
            <person name="Davenport K."/>
            <person name="Detter J.C."/>
            <person name="Han C."/>
            <person name="Tapia R."/>
            <person name="Land M."/>
            <person name="Hauser L."/>
            <person name="Jeffries C."/>
            <person name="Kyrpides N."/>
            <person name="Ivanova N."/>
            <person name="Mikhailova N."/>
            <person name="Begemann M.B."/>
            <person name="Mormile M.R."/>
            <person name="Wall J.D."/>
            <person name="Elias D.A."/>
            <person name="Woyke T."/>
        </authorList>
    </citation>
    <scope>NUCLEOTIDE SEQUENCE [LARGE SCALE GENOMIC DNA]</scope>
    <source>
        <strain evidence="2">sapolanicus</strain>
    </source>
</reference>
<proteinExistence type="predicted"/>
<sequence length="208" mass="24605">MQPGPVEIIQCPYCDNKFKKSTLMSGNTIGAKFWTDGKREAPMLPDSVVVSFCEKCSEYFWVEDAKKIDQVLYDSDKYSDLEFLKDLTLEEYIYALKQIDIRSDDDTFYLLRQIWWKYNDYYRKNNEAELSQDVEKIMPDLLEKLLNVFDENDDNHLLMKGELLRELGQFEKAKVTLNKISSDEYDKVKQIIIDLAKNEVSELRELKF</sequence>
<dbReference type="HOGENOM" id="CLU_1264752_0_0_9"/>
<accession>E4RMF8</accession>
<evidence type="ECO:0000313" key="1">
    <source>
        <dbReference type="EMBL" id="ADQ14489.1"/>
    </source>
</evidence>
<keyword evidence="2" id="KW-1185">Reference proteome</keyword>
<name>E4RMF8_HALHG</name>
<organism evidence="1 2">
    <name type="scientific">Halanaerobium hydrogeniformans</name>
    <name type="common">Halanaerobium sp. (strain sapolanicus)</name>
    <dbReference type="NCBI Taxonomy" id="656519"/>
    <lineage>
        <taxon>Bacteria</taxon>
        <taxon>Bacillati</taxon>
        <taxon>Bacillota</taxon>
        <taxon>Clostridia</taxon>
        <taxon>Halanaerobiales</taxon>
        <taxon>Halanaerobiaceae</taxon>
        <taxon>Halanaerobium</taxon>
    </lineage>
</organism>